<dbReference type="GO" id="GO:0019239">
    <property type="term" value="F:deaminase activity"/>
    <property type="evidence" value="ECO:0007669"/>
    <property type="project" value="UniProtKB-ARBA"/>
</dbReference>
<evidence type="ECO:0000313" key="7">
    <source>
        <dbReference type="Proteomes" id="UP000460221"/>
    </source>
</evidence>
<protein>
    <submittedName>
        <fullName evidence="6">8-oxoguanine deaminase</fullName>
        <ecNumber evidence="6">3.5.4.32</ecNumber>
    </submittedName>
</protein>
<dbReference type="GO" id="GO:0102127">
    <property type="term" value="F:8-oxoguanine deaminase activity"/>
    <property type="evidence" value="ECO:0007669"/>
    <property type="project" value="UniProtKB-EC"/>
</dbReference>
<dbReference type="NCBIfam" id="NF006055">
    <property type="entry name" value="PRK08203.1"/>
    <property type="match status" value="1"/>
</dbReference>
<evidence type="ECO:0000313" key="6">
    <source>
        <dbReference type="EMBL" id="MTD17056.1"/>
    </source>
</evidence>
<keyword evidence="7" id="KW-1185">Reference proteome</keyword>
<dbReference type="Proteomes" id="UP000460221">
    <property type="component" value="Unassembled WGS sequence"/>
</dbReference>
<keyword evidence="1" id="KW-0479">Metal-binding</keyword>
<evidence type="ECO:0000256" key="4">
    <source>
        <dbReference type="SAM" id="MobiDB-lite"/>
    </source>
</evidence>
<dbReference type="InterPro" id="IPR006680">
    <property type="entry name" value="Amidohydro-rel"/>
</dbReference>
<dbReference type="InterPro" id="IPR032466">
    <property type="entry name" value="Metal_Hydrolase"/>
</dbReference>
<dbReference type="PANTHER" id="PTHR43794">
    <property type="entry name" value="AMINOHYDROLASE SSNA-RELATED"/>
    <property type="match status" value="1"/>
</dbReference>
<dbReference type="EMBL" id="WLYK01000013">
    <property type="protein sequence ID" value="MTD17056.1"/>
    <property type="molecule type" value="Genomic_DNA"/>
</dbReference>
<dbReference type="Gene3D" id="3.20.20.140">
    <property type="entry name" value="Metal-dependent hydrolases"/>
    <property type="match status" value="1"/>
</dbReference>
<dbReference type="EC" id="3.5.4.32" evidence="6"/>
<dbReference type="Pfam" id="PF01979">
    <property type="entry name" value="Amidohydro_1"/>
    <property type="match status" value="1"/>
</dbReference>
<dbReference type="FunFam" id="3.20.20.140:FF:000014">
    <property type="entry name" value="5-methylthioadenosine/S-adenosylhomocysteine deaminase"/>
    <property type="match status" value="1"/>
</dbReference>
<sequence>MPARVDPASGPFPGSGRRTRDRAFTCRTPAGMRLPDTVGSSGAGHGAAGREGWARMARTVLRGLRYPGEVAVEDGRIVAVGSVPAEPGDVEIRCDGDILTAGLVNTHHHFYQWMTRGWAFDCSLFGWLSTLYPVWARLTPEDVQAAAAVALGELALSGCTTAADHHYLVPGGDDSVFDAIAAAARTIGIRTHIARGSMDLGQSRGGLPPDSVVEDLDDILASTSAVHARLHDGEKIFVTAAPCSPFSVTTELMTATAELARGLGIRMHTHLAETLDEERDSLARFGRRPLQLLDDIGWIAPDVWVAHGIHFDDAEVIRLAETGTGIAHCPSSNCRLGSGIARVKDLVTAGAPVGLGVDGVASNEIGTLMPEMRQALFLARQRDMDPTAFLPVDALSLATTGGARCLGRDDIGAVQVGLRADLVVWPGEDVADVLDPVAALVLGPERTARHVFVGGEYVVRDGALVGADIRTLHAELARRVRRLWPD</sequence>
<dbReference type="Gene3D" id="2.30.40.10">
    <property type="entry name" value="Urease, subunit C, domain 1"/>
    <property type="match status" value="1"/>
</dbReference>
<dbReference type="CDD" id="cd01298">
    <property type="entry name" value="ATZ_TRZ_like"/>
    <property type="match status" value="1"/>
</dbReference>
<dbReference type="SUPFAM" id="SSF51338">
    <property type="entry name" value="Composite domain of metallo-dependent hydrolases"/>
    <property type="match status" value="1"/>
</dbReference>
<reference evidence="6 7" key="1">
    <citation type="submission" date="2019-11" db="EMBL/GenBank/DDBJ databases">
        <authorList>
            <person name="Jiang L.-Q."/>
        </authorList>
    </citation>
    <scope>NUCLEOTIDE SEQUENCE [LARGE SCALE GENOMIC DNA]</scope>
    <source>
        <strain evidence="6 7">YIM 132087</strain>
    </source>
</reference>
<feature type="region of interest" description="Disordered" evidence="4">
    <location>
        <begin position="29"/>
        <end position="48"/>
    </location>
</feature>
<dbReference type="GO" id="GO:0046872">
    <property type="term" value="F:metal ion binding"/>
    <property type="evidence" value="ECO:0007669"/>
    <property type="project" value="UniProtKB-KW"/>
</dbReference>
<evidence type="ECO:0000259" key="5">
    <source>
        <dbReference type="Pfam" id="PF01979"/>
    </source>
</evidence>
<proteinExistence type="predicted"/>
<comment type="caution">
    <text evidence="6">The sequence shown here is derived from an EMBL/GenBank/DDBJ whole genome shotgun (WGS) entry which is preliminary data.</text>
</comment>
<evidence type="ECO:0000256" key="2">
    <source>
        <dbReference type="ARBA" id="ARBA00022801"/>
    </source>
</evidence>
<feature type="region of interest" description="Disordered" evidence="4">
    <location>
        <begin position="1"/>
        <end position="21"/>
    </location>
</feature>
<organism evidence="6 7">
    <name type="scientific">Nakamurella alba</name>
    <dbReference type="NCBI Taxonomy" id="2665158"/>
    <lineage>
        <taxon>Bacteria</taxon>
        <taxon>Bacillati</taxon>
        <taxon>Actinomycetota</taxon>
        <taxon>Actinomycetes</taxon>
        <taxon>Nakamurellales</taxon>
        <taxon>Nakamurellaceae</taxon>
        <taxon>Nakamurella</taxon>
    </lineage>
</organism>
<name>A0A7K1FSE3_9ACTN</name>
<dbReference type="InterPro" id="IPR011059">
    <property type="entry name" value="Metal-dep_hydrolase_composite"/>
</dbReference>
<keyword evidence="2 6" id="KW-0378">Hydrolase</keyword>
<evidence type="ECO:0000256" key="3">
    <source>
        <dbReference type="ARBA" id="ARBA00022833"/>
    </source>
</evidence>
<dbReference type="AlphaFoldDB" id="A0A7K1FSE3"/>
<accession>A0A7K1FSE3</accession>
<gene>
    <name evidence="6" type="ORF">GIS00_24270</name>
</gene>
<dbReference type="SUPFAM" id="SSF51556">
    <property type="entry name" value="Metallo-dependent hydrolases"/>
    <property type="match status" value="1"/>
</dbReference>
<keyword evidence="3" id="KW-0862">Zinc</keyword>
<evidence type="ECO:0000256" key="1">
    <source>
        <dbReference type="ARBA" id="ARBA00022723"/>
    </source>
</evidence>
<dbReference type="PANTHER" id="PTHR43794:SF11">
    <property type="entry name" value="AMIDOHYDROLASE-RELATED DOMAIN-CONTAINING PROTEIN"/>
    <property type="match status" value="1"/>
</dbReference>
<feature type="domain" description="Amidohydrolase-related" evidence="5">
    <location>
        <begin position="98"/>
        <end position="456"/>
    </location>
</feature>
<dbReference type="InterPro" id="IPR050287">
    <property type="entry name" value="MTA/SAH_deaminase"/>
</dbReference>